<keyword evidence="10" id="KW-0472">Membrane</keyword>
<dbReference type="PANTHER" id="PTHR11743">
    <property type="entry name" value="VOLTAGE-DEPENDENT ANION-SELECTIVE CHANNEL"/>
    <property type="match status" value="1"/>
</dbReference>
<evidence type="ECO:0000256" key="6">
    <source>
        <dbReference type="ARBA" id="ARBA00022787"/>
    </source>
</evidence>
<evidence type="ECO:0000256" key="7">
    <source>
        <dbReference type="ARBA" id="ARBA00023065"/>
    </source>
</evidence>
<dbReference type="PRINTS" id="PR00185">
    <property type="entry name" value="EUKARYTPORIN"/>
</dbReference>
<keyword evidence="4" id="KW-1134">Transmembrane beta strand</keyword>
<keyword evidence="9" id="KW-0496">Mitochondrion</keyword>
<dbReference type="CDD" id="cd07306">
    <property type="entry name" value="Porin3_VDAC"/>
    <property type="match status" value="1"/>
</dbReference>
<dbReference type="GO" id="GO:0008308">
    <property type="term" value="F:voltage-gated monoatomic anion channel activity"/>
    <property type="evidence" value="ECO:0007669"/>
    <property type="project" value="InterPro"/>
</dbReference>
<evidence type="ECO:0008006" key="13">
    <source>
        <dbReference type="Google" id="ProtNLM"/>
    </source>
</evidence>
<comment type="similarity">
    <text evidence="2">Belongs to the eukaryotic mitochondrial porin family.</text>
</comment>
<organism evidence="11 12">
    <name type="scientific">Hypholoma sublateritium (strain FD-334 SS-4)</name>
    <dbReference type="NCBI Taxonomy" id="945553"/>
    <lineage>
        <taxon>Eukaryota</taxon>
        <taxon>Fungi</taxon>
        <taxon>Dikarya</taxon>
        <taxon>Basidiomycota</taxon>
        <taxon>Agaricomycotina</taxon>
        <taxon>Agaricomycetes</taxon>
        <taxon>Agaricomycetidae</taxon>
        <taxon>Agaricales</taxon>
        <taxon>Agaricineae</taxon>
        <taxon>Strophariaceae</taxon>
        <taxon>Hypholoma</taxon>
    </lineage>
</organism>
<evidence type="ECO:0000256" key="3">
    <source>
        <dbReference type="ARBA" id="ARBA00022448"/>
    </source>
</evidence>
<evidence type="ECO:0000256" key="9">
    <source>
        <dbReference type="ARBA" id="ARBA00023128"/>
    </source>
</evidence>
<evidence type="ECO:0000256" key="8">
    <source>
        <dbReference type="ARBA" id="ARBA00023114"/>
    </source>
</evidence>
<keyword evidence="5" id="KW-0812">Transmembrane</keyword>
<dbReference type="AlphaFoldDB" id="A0A0D2MJZ4"/>
<dbReference type="PANTHER" id="PTHR11743:SF70">
    <property type="entry name" value="GH26960P-RELATED"/>
    <property type="match status" value="1"/>
</dbReference>
<keyword evidence="6" id="KW-1000">Mitochondrion outer membrane</keyword>
<dbReference type="Gene3D" id="2.40.160.10">
    <property type="entry name" value="Porin"/>
    <property type="match status" value="1"/>
</dbReference>
<keyword evidence="12" id="KW-1185">Reference proteome</keyword>
<dbReference type="FunFam" id="2.40.160.10:FF:000012">
    <property type="entry name" value="Voltage-dependent anion-selective channel"/>
    <property type="match status" value="1"/>
</dbReference>
<accession>A0A0D2MJZ4</accession>
<evidence type="ECO:0000256" key="5">
    <source>
        <dbReference type="ARBA" id="ARBA00022692"/>
    </source>
</evidence>
<keyword evidence="8" id="KW-0626">Porin</keyword>
<evidence type="ECO:0000313" key="12">
    <source>
        <dbReference type="Proteomes" id="UP000054270"/>
    </source>
</evidence>
<dbReference type="InterPro" id="IPR023614">
    <property type="entry name" value="Porin_dom_sf"/>
</dbReference>
<protein>
    <recommendedName>
        <fullName evidence="13">Voltage-dependent ion-selective channel</fullName>
    </recommendedName>
</protein>
<dbReference type="InterPro" id="IPR027246">
    <property type="entry name" value="Porin_Euk/Tom40"/>
</dbReference>
<dbReference type="GO" id="GO:0005741">
    <property type="term" value="C:mitochondrial outer membrane"/>
    <property type="evidence" value="ECO:0007669"/>
    <property type="project" value="UniProtKB-SubCell"/>
</dbReference>
<keyword evidence="3" id="KW-0813">Transport</keyword>
<dbReference type="GO" id="GO:0015288">
    <property type="term" value="F:porin activity"/>
    <property type="evidence" value="ECO:0007669"/>
    <property type="project" value="UniProtKB-KW"/>
</dbReference>
<name>A0A0D2MJZ4_HYPSF</name>
<dbReference type="OMA" id="KPCCSHE"/>
<dbReference type="Proteomes" id="UP000054270">
    <property type="component" value="Unassembled WGS sequence"/>
</dbReference>
<dbReference type="GO" id="GO:0046930">
    <property type="term" value="C:pore complex"/>
    <property type="evidence" value="ECO:0007669"/>
    <property type="project" value="UniProtKB-KW"/>
</dbReference>
<evidence type="ECO:0000256" key="2">
    <source>
        <dbReference type="ARBA" id="ARBA00007780"/>
    </source>
</evidence>
<comment type="subcellular location">
    <subcellularLocation>
        <location evidence="1">Mitochondrion outer membrane</location>
    </subcellularLocation>
</comment>
<evidence type="ECO:0000256" key="4">
    <source>
        <dbReference type="ARBA" id="ARBA00022452"/>
    </source>
</evidence>
<dbReference type="Pfam" id="PF01459">
    <property type="entry name" value="Porin_3"/>
    <property type="match status" value="1"/>
</dbReference>
<dbReference type="OrthoDB" id="7827681at2759"/>
<proteinExistence type="inferred from homology"/>
<gene>
    <name evidence="11" type="ORF">HYPSUDRAFT_162498</name>
</gene>
<keyword evidence="7" id="KW-0406">Ion transport</keyword>
<dbReference type="EMBL" id="KN817539">
    <property type="protein sequence ID" value="KJA24018.1"/>
    <property type="molecule type" value="Genomic_DNA"/>
</dbReference>
<evidence type="ECO:0000256" key="10">
    <source>
        <dbReference type="ARBA" id="ARBA00023136"/>
    </source>
</evidence>
<evidence type="ECO:0000256" key="1">
    <source>
        <dbReference type="ARBA" id="ARBA00004294"/>
    </source>
</evidence>
<dbReference type="InterPro" id="IPR001925">
    <property type="entry name" value="Porin_Euk"/>
</dbReference>
<sequence>MSLPQPVPPSWKDLGKSSNDLLGKDYNFNGTALEVKTQTPSNVAFKVAGVRDNKTEAIAGDIEGKWTDKVHGLTLTQTWTTTNVLRNQIELDNLFAKGLKLDLASSLAPEKGAKTAVLNAAYKQSGLHTRASLDVFKGPTFTADAVFGRDGFLVGAETAYNVTGGNITRYAGAIGYNAPQYAVTVHALNNLNTFSASYYHRVSRDVEAGAKAVYDSKATHGGVALEVGTKTYLDSSAFVKAKINNSGVIALGYTQSLRPGVKASFGLALDTQKLNDANPAGPSHKVGVQFVFDS</sequence>
<reference evidence="12" key="1">
    <citation type="submission" date="2014-04" db="EMBL/GenBank/DDBJ databases">
        <title>Evolutionary Origins and Diversification of the Mycorrhizal Mutualists.</title>
        <authorList>
            <consortium name="DOE Joint Genome Institute"/>
            <consortium name="Mycorrhizal Genomics Consortium"/>
            <person name="Kohler A."/>
            <person name="Kuo A."/>
            <person name="Nagy L.G."/>
            <person name="Floudas D."/>
            <person name="Copeland A."/>
            <person name="Barry K.W."/>
            <person name="Cichocki N."/>
            <person name="Veneault-Fourrey C."/>
            <person name="LaButti K."/>
            <person name="Lindquist E.A."/>
            <person name="Lipzen A."/>
            <person name="Lundell T."/>
            <person name="Morin E."/>
            <person name="Murat C."/>
            <person name="Riley R."/>
            <person name="Ohm R."/>
            <person name="Sun H."/>
            <person name="Tunlid A."/>
            <person name="Henrissat B."/>
            <person name="Grigoriev I.V."/>
            <person name="Hibbett D.S."/>
            <person name="Martin F."/>
        </authorList>
    </citation>
    <scope>NUCLEOTIDE SEQUENCE [LARGE SCALE GENOMIC DNA]</scope>
    <source>
        <strain evidence="12">FD-334 SS-4</strain>
    </source>
</reference>
<dbReference type="STRING" id="945553.A0A0D2MJZ4"/>
<evidence type="ECO:0000313" key="11">
    <source>
        <dbReference type="EMBL" id="KJA24018.1"/>
    </source>
</evidence>